<dbReference type="Pfam" id="PF12992">
    <property type="entry name" value="DUF3876"/>
    <property type="match status" value="1"/>
</dbReference>
<dbReference type="RefSeq" id="WP_149998564.1">
    <property type="nucleotide sequence ID" value="NZ_VWMU01000524.1"/>
</dbReference>
<protein>
    <submittedName>
        <fullName evidence="1">DUF3876 domain-containing protein</fullName>
    </submittedName>
</protein>
<evidence type="ECO:0000313" key="1">
    <source>
        <dbReference type="EMBL" id="KAA3701703.1"/>
    </source>
</evidence>
<feature type="non-terminal residue" evidence="1">
    <location>
        <position position="50"/>
    </location>
</feature>
<dbReference type="EMBL" id="VWMU01000524">
    <property type="protein sequence ID" value="KAA3701703.1"/>
    <property type="molecule type" value="Genomic_DNA"/>
</dbReference>
<reference evidence="1" key="1">
    <citation type="journal article" date="2019" name="Nat. Med.">
        <title>A library of human gut bacterial isolates paired with longitudinal multiomics data enables mechanistic microbiome research.</title>
        <authorList>
            <person name="Poyet M."/>
            <person name="Groussin M."/>
            <person name="Gibbons S.M."/>
            <person name="Avila-Pacheco J."/>
            <person name="Jiang X."/>
            <person name="Kearney S.M."/>
            <person name="Perrotta A.R."/>
            <person name="Berdy B."/>
            <person name="Zhao S."/>
            <person name="Lieberman T.D."/>
            <person name="Swanson P.K."/>
            <person name="Smith M."/>
            <person name="Roesemann S."/>
            <person name="Alexander J.E."/>
            <person name="Rich S.A."/>
            <person name="Livny J."/>
            <person name="Vlamakis H."/>
            <person name="Clish C."/>
            <person name="Bullock K."/>
            <person name="Deik A."/>
            <person name="Scott J."/>
            <person name="Pierce K.A."/>
            <person name="Xavier R.J."/>
            <person name="Alm E.J."/>
        </authorList>
    </citation>
    <scope>NUCLEOTIDE SEQUENCE</scope>
    <source>
        <strain evidence="1">BIOML-A21</strain>
    </source>
</reference>
<proteinExistence type="predicted"/>
<dbReference type="InterPro" id="IPR024452">
    <property type="entry name" value="DUF3876"/>
</dbReference>
<dbReference type="AlphaFoldDB" id="A0A641M928"/>
<name>A0A641M928_9BACE</name>
<accession>A0A641M928</accession>
<organism evidence="1">
    <name type="scientific">Bacteroides salyersiae</name>
    <dbReference type="NCBI Taxonomy" id="291644"/>
    <lineage>
        <taxon>Bacteria</taxon>
        <taxon>Pseudomonadati</taxon>
        <taxon>Bacteroidota</taxon>
        <taxon>Bacteroidia</taxon>
        <taxon>Bacteroidales</taxon>
        <taxon>Bacteroidaceae</taxon>
        <taxon>Bacteroides</taxon>
    </lineage>
</organism>
<comment type="caution">
    <text evidence="1">The sequence shown here is derived from an EMBL/GenBank/DDBJ whole genome shotgun (WGS) entry which is preliminary data.</text>
</comment>
<sequence length="50" mass="5801">MERELFDLDILVGNWESINLNPTVMIHRNGENHQLSIIYMNETTKQASPS</sequence>
<gene>
    <name evidence="1" type="ORF">F3F94_21560</name>
</gene>